<dbReference type="HOGENOM" id="CLU_2235391_0_0_12"/>
<keyword evidence="1" id="KW-1133">Transmembrane helix</keyword>
<dbReference type="Proteomes" id="UP000014541">
    <property type="component" value="Unassembled WGS sequence"/>
</dbReference>
<organism evidence="2 3">
    <name type="scientific">Treponema maltophilum ATCC 51939</name>
    <dbReference type="NCBI Taxonomy" id="1125699"/>
    <lineage>
        <taxon>Bacteria</taxon>
        <taxon>Pseudomonadati</taxon>
        <taxon>Spirochaetota</taxon>
        <taxon>Spirochaetia</taxon>
        <taxon>Spirochaetales</taxon>
        <taxon>Treponemataceae</taxon>
        <taxon>Treponema</taxon>
    </lineage>
</organism>
<evidence type="ECO:0000313" key="2">
    <source>
        <dbReference type="EMBL" id="EPF31541.1"/>
    </source>
</evidence>
<comment type="caution">
    <text evidence="2">The sequence shown here is derived from an EMBL/GenBank/DDBJ whole genome shotgun (WGS) entry which is preliminary data.</text>
</comment>
<protein>
    <recommendedName>
        <fullName evidence="4">DUF4306 domain-containing protein</fullName>
    </recommendedName>
</protein>
<dbReference type="PATRIC" id="fig|1125699.3.peg.1911"/>
<feature type="transmembrane region" description="Helical" evidence="1">
    <location>
        <begin position="7"/>
        <end position="27"/>
    </location>
</feature>
<dbReference type="EMBL" id="ATFF01000006">
    <property type="protein sequence ID" value="EPF31541.1"/>
    <property type="molecule type" value="Genomic_DNA"/>
</dbReference>
<dbReference type="STRING" id="1125699.HMPREF9194_01892"/>
<evidence type="ECO:0000256" key="1">
    <source>
        <dbReference type="SAM" id="Phobius"/>
    </source>
</evidence>
<keyword evidence="3" id="KW-1185">Reference proteome</keyword>
<name>S3K3K8_TREMA</name>
<reference evidence="2 3" key="1">
    <citation type="submission" date="2013-04" db="EMBL/GenBank/DDBJ databases">
        <title>The Genome Sequence of Treponema maltophilum ATCC 51939.</title>
        <authorList>
            <consortium name="The Broad Institute Genomics Platform"/>
            <person name="Earl A."/>
            <person name="Ward D."/>
            <person name="Feldgarden M."/>
            <person name="Gevers D."/>
            <person name="Leonetti C."/>
            <person name="Blanton J.M."/>
            <person name="Dewhirst F.E."/>
            <person name="Izard J."/>
            <person name="Walker B."/>
            <person name="Young S."/>
            <person name="Zeng Q."/>
            <person name="Gargeya S."/>
            <person name="Fitzgerald M."/>
            <person name="Haas B."/>
            <person name="Abouelleil A."/>
            <person name="Allen A.W."/>
            <person name="Alvarado L."/>
            <person name="Arachchi H.M."/>
            <person name="Berlin A.M."/>
            <person name="Chapman S.B."/>
            <person name="Gainer-Dewar J."/>
            <person name="Goldberg J."/>
            <person name="Griggs A."/>
            <person name="Gujja S."/>
            <person name="Hansen M."/>
            <person name="Howarth C."/>
            <person name="Imamovic A."/>
            <person name="Ireland A."/>
            <person name="Larimer J."/>
            <person name="McCowan C."/>
            <person name="Murphy C."/>
            <person name="Pearson M."/>
            <person name="Poon T.W."/>
            <person name="Priest M."/>
            <person name="Roberts A."/>
            <person name="Saif S."/>
            <person name="Shea T."/>
            <person name="Sisk P."/>
            <person name="Sykes S."/>
            <person name="Wortman J."/>
            <person name="Nusbaum C."/>
            <person name="Birren B."/>
        </authorList>
    </citation>
    <scope>NUCLEOTIDE SEQUENCE [LARGE SCALE GENOMIC DNA]</scope>
    <source>
        <strain evidence="2 3">ATCC 51939</strain>
    </source>
</reference>
<keyword evidence="1" id="KW-0812">Transmembrane</keyword>
<sequence>MKKSVVIFLTSFLIIFIVLNGIIWGRFVYINHKVDSYDINKDGFYDLTEQNDEFDYWFKKSTQGASSHMLLLSKETVFASLMFSFIIVFMYNVIIIIYKTHKKKM</sequence>
<evidence type="ECO:0000313" key="3">
    <source>
        <dbReference type="Proteomes" id="UP000014541"/>
    </source>
</evidence>
<gene>
    <name evidence="2" type="ORF">HMPREF9194_01892</name>
</gene>
<feature type="transmembrane region" description="Helical" evidence="1">
    <location>
        <begin position="77"/>
        <end position="98"/>
    </location>
</feature>
<dbReference type="AlphaFoldDB" id="S3K3K8"/>
<evidence type="ECO:0008006" key="4">
    <source>
        <dbReference type="Google" id="ProtNLM"/>
    </source>
</evidence>
<dbReference type="RefSeq" id="WP_016526150.1">
    <property type="nucleotide sequence ID" value="NZ_KE332518.1"/>
</dbReference>
<proteinExistence type="predicted"/>
<accession>S3K3K8</accession>
<keyword evidence="1" id="KW-0472">Membrane</keyword>